<feature type="coiled-coil region" evidence="1">
    <location>
        <begin position="36"/>
        <end position="109"/>
    </location>
</feature>
<keyword evidence="3" id="KW-0808">Transferase</keyword>
<feature type="coiled-coil region" evidence="1">
    <location>
        <begin position="812"/>
        <end position="1092"/>
    </location>
</feature>
<keyword evidence="1" id="KW-0175">Coiled coil</keyword>
<feature type="coiled-coil region" evidence="1">
    <location>
        <begin position="1237"/>
        <end position="1264"/>
    </location>
</feature>
<evidence type="ECO:0000256" key="1">
    <source>
        <dbReference type="SAM" id="Coils"/>
    </source>
</evidence>
<dbReference type="STRING" id="94130.A0A2Z6Q5U8"/>
<reference evidence="2 4" key="1">
    <citation type="submission" date="2017-11" db="EMBL/GenBank/DDBJ databases">
        <title>The genome of Rhizophagus clarus HR1 reveals common genetic basis of auxotrophy among arbuscular mycorrhizal fungi.</title>
        <authorList>
            <person name="Kobayashi Y."/>
        </authorList>
    </citation>
    <scope>NUCLEOTIDE SEQUENCE [LARGE SCALE GENOMIC DNA]</scope>
    <source>
        <strain evidence="2 4">HR1</strain>
    </source>
</reference>
<evidence type="ECO:0000313" key="2">
    <source>
        <dbReference type="EMBL" id="GBB84915.1"/>
    </source>
</evidence>
<keyword evidence="4" id="KW-1185">Reference proteome</keyword>
<protein>
    <submittedName>
        <fullName evidence="3">Kinase-like domain-containing protein</fullName>
    </submittedName>
</protein>
<feature type="coiled-coil region" evidence="1">
    <location>
        <begin position="412"/>
        <end position="453"/>
    </location>
</feature>
<name>A0A2Z6Q5U8_9GLOM</name>
<gene>
    <name evidence="3" type="ORF">RCL2_000806600</name>
    <name evidence="2" type="ORF">RclHR1_01150019</name>
</gene>
<feature type="coiled-coil region" evidence="1">
    <location>
        <begin position="159"/>
        <end position="353"/>
    </location>
</feature>
<dbReference type="EMBL" id="BLAL01000053">
    <property type="protein sequence ID" value="GES80807.1"/>
    <property type="molecule type" value="Genomic_DNA"/>
</dbReference>
<keyword evidence="3" id="KW-0418">Kinase</keyword>
<dbReference type="OrthoDB" id="10255512at2759"/>
<dbReference type="GO" id="GO:0016301">
    <property type="term" value="F:kinase activity"/>
    <property type="evidence" value="ECO:0007669"/>
    <property type="project" value="UniProtKB-KW"/>
</dbReference>
<proteinExistence type="predicted"/>
<evidence type="ECO:0000313" key="4">
    <source>
        <dbReference type="Proteomes" id="UP000247702"/>
    </source>
</evidence>
<sequence length="1264" mass="149979">MTQSNDKVTSTKKVKECYTSHLLDFTSSEESNKILEESLELKFFELKQKKDDIEHELIKLEKIAEVYYQSSQAELKEKQIAYQNIQKKFINLQQRNSQIEQDNQNLKLNLAIKIKKFADLIKQLNPNNQINQQQNQIKNHDDENLNLKVFAETYSQDKLKEKQLVYQNIQTELIDLQQRNFQFEQNIQNLRLSLAIQIKEFAEKENTLQTQITCLQNEKQALTGSLSEQLGQNKLINQQVQNRIDQLDQEKINLQGKLIQQTEANIYKLKSQKESLVEQKEQLENRLSQFQVNYMQIEEEKVTLRFMLEKEIVQLGQKLTNEEQIKMQLTQALQIKENKINELKQKLVNLDYTHIEKLSDKEKKPIEINTEYLDEMVLYGNITKDICKDKESKQGEMIKLEQELLNNSIEQLKQNKLNNHKVQIRVNQLNQEKNNMQDQLNQIETDIQELQNYHKNRDDDSLKLEKISGTYQSSQNELKVKQLASQNIKMELINLQQKKFQFEQDIQNLRLVLAIQIKEFAEKENTLQTQIACLQKEKQSLASSLTEQLKQCELINQQVQTQIIQLDQEKTNLQEKLILQTVTNIYEIKSQKEILIEQKEQLENKLNQSQNNYHQIEEEKVTLRYMVEGLLQDQKLNKLNVKLNVKLEKKIVQFDEGIVQLEQKLINEEQIKEQLTQALRIKENKINELEQKLIKFECEHSIKKLKNKEKIKKKFTDKTISSKESTEETYKEMIKFEQELLDNLIEQTRQGKLAKKQFQIQVNQLVNQEKNNIHDQITQTETNIQELVFQQNQYKNQDCKNFKLEKIAEIYYQSSQNELKEKQLAYQNIQMELVNLEQRNFQFEQNNQNLRLILATHLKEFAEKENTLQTQIICLQNEKQALSSSLTEQSKQNKLISQQVQTRISQLEQEKINLQGKLIQQTRTNIYELKSQKESLIKQKEQLENKLSQFQVNYQQMEEGKVALHNMAKSLPQDQKLSKSNSKLKKEIAQFDEEIVQLEQKLINEEQIKRQLIQAFQIKENKINKLEQRLINLDYEYIKKLKDKKKELIKIKKEFTNKMVRGEDTKKIHKEREAIQKEMIELEQELLRTSASYNAKKRKQIFNQVNNFLKAKDDFLALRNEAIVKLQNYRNCPESPTNIVVNIENKITQIMITDEYTRKFQDTLVKYRNGLLQLSKGYNSLMNIVQKNKELEVALKINDVFKLNSFILDKYNIFKFPTNCQKGTRIQLNSSMMTEYVNSLKKNSDELKSELEQEKEELKKLVVD</sequence>
<dbReference type="Proteomes" id="UP000247702">
    <property type="component" value="Unassembled WGS sequence"/>
</dbReference>
<feature type="coiled-coil region" evidence="1">
    <location>
        <begin position="517"/>
        <end position="619"/>
    </location>
</feature>
<organism evidence="2 4">
    <name type="scientific">Rhizophagus clarus</name>
    <dbReference type="NCBI Taxonomy" id="94130"/>
    <lineage>
        <taxon>Eukaryota</taxon>
        <taxon>Fungi</taxon>
        <taxon>Fungi incertae sedis</taxon>
        <taxon>Mucoromycota</taxon>
        <taxon>Glomeromycotina</taxon>
        <taxon>Glomeromycetes</taxon>
        <taxon>Glomerales</taxon>
        <taxon>Glomeraceae</taxon>
        <taxon>Rhizophagus</taxon>
    </lineage>
</organism>
<comment type="caution">
    <text evidence="2">The sequence shown here is derived from an EMBL/GenBank/DDBJ whole genome shotgun (WGS) entry which is preliminary data.</text>
</comment>
<dbReference type="Proteomes" id="UP000615446">
    <property type="component" value="Unassembled WGS sequence"/>
</dbReference>
<evidence type="ECO:0000313" key="3">
    <source>
        <dbReference type="EMBL" id="GES80807.1"/>
    </source>
</evidence>
<dbReference type="EMBL" id="BEXD01000169">
    <property type="protein sequence ID" value="GBB84915.1"/>
    <property type="molecule type" value="Genomic_DNA"/>
</dbReference>
<reference evidence="3" key="2">
    <citation type="submission" date="2019-10" db="EMBL/GenBank/DDBJ databases">
        <title>Conservation and host-specific expression of non-tandemly repeated heterogenous ribosome RNA gene in arbuscular mycorrhizal fungi.</title>
        <authorList>
            <person name="Maeda T."/>
            <person name="Kobayashi Y."/>
            <person name="Nakagawa T."/>
            <person name="Ezawa T."/>
            <person name="Yamaguchi K."/>
            <person name="Bino T."/>
            <person name="Nishimoto Y."/>
            <person name="Shigenobu S."/>
            <person name="Kawaguchi M."/>
        </authorList>
    </citation>
    <scope>NUCLEOTIDE SEQUENCE</scope>
    <source>
        <strain evidence="3">HR1</strain>
    </source>
</reference>
<accession>A0A2Z6Q5U8</accession>
<dbReference type="AlphaFoldDB" id="A0A2Z6Q5U8"/>
<feature type="coiled-coil region" evidence="1">
    <location>
        <begin position="644"/>
        <end position="699"/>
    </location>
</feature>